<proteinExistence type="predicted"/>
<dbReference type="AlphaFoldDB" id="A0A2T7F0T8"/>
<feature type="compositionally biased region" description="Basic residues" evidence="1">
    <location>
        <begin position="72"/>
        <end position="85"/>
    </location>
</feature>
<sequence>MPACLGVDPMQREAGGARRVAGRRATGLLQGRVCSHAPLPSSSATSCIPRRLESTTRHAAAPSPSSSSASAWHRRSRNGSRRRSLIRSSVPAKSMSLPDGSRSADSTPAACRVSASCNIGLRWPWNSSGNISTRCRRPPPVPAGDVASAVAMAAQELALHAYSAALERQGEDDNES</sequence>
<accession>A0A2T7F0T8</accession>
<feature type="compositionally biased region" description="Low complexity" evidence="1">
    <location>
        <begin position="57"/>
        <end position="71"/>
    </location>
</feature>
<dbReference type="EMBL" id="CM009749">
    <property type="protein sequence ID" value="PUZ73692.1"/>
    <property type="molecule type" value="Genomic_DNA"/>
</dbReference>
<dbReference type="Proteomes" id="UP000244336">
    <property type="component" value="Chromosome 1"/>
</dbReference>
<keyword evidence="3" id="KW-1185">Reference proteome</keyword>
<feature type="region of interest" description="Disordered" evidence="1">
    <location>
        <begin position="53"/>
        <end position="108"/>
    </location>
</feature>
<evidence type="ECO:0000256" key="1">
    <source>
        <dbReference type="SAM" id="MobiDB-lite"/>
    </source>
</evidence>
<gene>
    <name evidence="2" type="ORF">GQ55_1G007700</name>
</gene>
<organism evidence="2 3">
    <name type="scientific">Panicum hallii var. hallii</name>
    <dbReference type="NCBI Taxonomy" id="1504633"/>
    <lineage>
        <taxon>Eukaryota</taxon>
        <taxon>Viridiplantae</taxon>
        <taxon>Streptophyta</taxon>
        <taxon>Embryophyta</taxon>
        <taxon>Tracheophyta</taxon>
        <taxon>Spermatophyta</taxon>
        <taxon>Magnoliopsida</taxon>
        <taxon>Liliopsida</taxon>
        <taxon>Poales</taxon>
        <taxon>Poaceae</taxon>
        <taxon>PACMAD clade</taxon>
        <taxon>Panicoideae</taxon>
        <taxon>Panicodae</taxon>
        <taxon>Paniceae</taxon>
        <taxon>Panicinae</taxon>
        <taxon>Panicum</taxon>
        <taxon>Panicum sect. Panicum</taxon>
    </lineage>
</organism>
<name>A0A2T7F0T8_9POAL</name>
<reference evidence="2 3" key="1">
    <citation type="submission" date="2018-04" db="EMBL/GenBank/DDBJ databases">
        <title>WGS assembly of Panicum hallii var. hallii HAL2.</title>
        <authorList>
            <person name="Lovell J."/>
            <person name="Jenkins J."/>
            <person name="Lowry D."/>
            <person name="Mamidi S."/>
            <person name="Sreedasyam A."/>
            <person name="Weng X."/>
            <person name="Barry K."/>
            <person name="Bonette J."/>
            <person name="Campitelli B."/>
            <person name="Daum C."/>
            <person name="Gordon S."/>
            <person name="Gould B."/>
            <person name="Lipzen A."/>
            <person name="MacQueen A."/>
            <person name="Palacio-Mejia J."/>
            <person name="Plott C."/>
            <person name="Shakirov E."/>
            <person name="Shu S."/>
            <person name="Yoshinaga Y."/>
            <person name="Zane M."/>
            <person name="Rokhsar D."/>
            <person name="Grimwood J."/>
            <person name="Schmutz J."/>
            <person name="Juenger T."/>
        </authorList>
    </citation>
    <scope>NUCLEOTIDE SEQUENCE [LARGE SCALE GENOMIC DNA]</scope>
    <source>
        <strain evidence="3">cv. HAL2</strain>
    </source>
</reference>
<protein>
    <submittedName>
        <fullName evidence="2">Uncharacterized protein</fullName>
    </submittedName>
</protein>
<evidence type="ECO:0000313" key="3">
    <source>
        <dbReference type="Proteomes" id="UP000244336"/>
    </source>
</evidence>
<dbReference type="Gramene" id="PUZ73692">
    <property type="protein sequence ID" value="PUZ73692"/>
    <property type="gene ID" value="GQ55_1G007700"/>
</dbReference>
<evidence type="ECO:0000313" key="2">
    <source>
        <dbReference type="EMBL" id="PUZ73692.1"/>
    </source>
</evidence>